<dbReference type="OrthoDB" id="9805728at2"/>
<evidence type="ECO:0000313" key="5">
    <source>
        <dbReference type="EMBL" id="SCY53948.1"/>
    </source>
</evidence>
<dbReference type="STRING" id="381306.AN478_01295"/>
<evidence type="ECO:0000259" key="4">
    <source>
        <dbReference type="SMART" id="SM00849"/>
    </source>
</evidence>
<keyword evidence="6" id="KW-1185">Reference proteome</keyword>
<evidence type="ECO:0000256" key="1">
    <source>
        <dbReference type="ARBA" id="ARBA00022801"/>
    </source>
</evidence>
<dbReference type="InterPro" id="IPR022877">
    <property type="entry name" value="UPF0173"/>
</dbReference>
<dbReference type="PANTHER" id="PTHR43546">
    <property type="entry name" value="UPF0173 METAL-DEPENDENT HYDROLASE MJ1163-RELATED"/>
    <property type="match status" value="1"/>
</dbReference>
<keyword evidence="1 2" id="KW-0378">Hydrolase</keyword>
<feature type="signal peptide" evidence="3">
    <location>
        <begin position="1"/>
        <end position="22"/>
    </location>
</feature>
<dbReference type="PANTHER" id="PTHR43546:SF3">
    <property type="entry name" value="UPF0173 METAL-DEPENDENT HYDROLASE MJ1163"/>
    <property type="match status" value="1"/>
</dbReference>
<sequence length="269" mass="28826">MRSILTVTVLLLSFALAPAAGAADATKITWLGHAAFKVETPAGGVALIDPWLTNPKNPEGDKLLEDPGPVDWILLTHAHPDHVGETVELAKETGARLVAPFELGQQLVAQGYPEDQVGMDGLMNIGGEVELLQGELKVLMTPAVHSSGLERSAEDAPSHYYGATPVGYRIKVAGGPAIYHAGDTDVFGDMELIRELAPVDVMLAPIGGHFTMDPERAAYAINRLVQPEAVIPMHYGTFPVLEGRPEGLAEHLDEGVEMRDLEINETAEF</sequence>
<accession>A0A1G5GTH5</accession>
<dbReference type="InterPro" id="IPR050114">
    <property type="entry name" value="UPF0173_UPF0282_UlaG_hydrolase"/>
</dbReference>
<dbReference type="HAMAP" id="MF_00457">
    <property type="entry name" value="UPF0173"/>
    <property type="match status" value="1"/>
</dbReference>
<reference evidence="6" key="1">
    <citation type="submission" date="2016-10" db="EMBL/GenBank/DDBJ databases">
        <authorList>
            <person name="Varghese N."/>
        </authorList>
    </citation>
    <scope>NUCLEOTIDE SEQUENCE [LARGE SCALE GENOMIC DNA]</scope>
    <source>
        <strain evidence="6">HL 19</strain>
    </source>
</reference>
<dbReference type="Proteomes" id="UP000183104">
    <property type="component" value="Unassembled WGS sequence"/>
</dbReference>
<gene>
    <name evidence="5" type="ORF">SAMN05661077_2409</name>
</gene>
<comment type="similarity">
    <text evidence="2">Belongs to the UPF0173 family.</text>
</comment>
<dbReference type="InterPro" id="IPR036866">
    <property type="entry name" value="RibonucZ/Hydroxyglut_hydro"/>
</dbReference>
<evidence type="ECO:0000256" key="2">
    <source>
        <dbReference type="HAMAP-Rule" id="MF_00457"/>
    </source>
</evidence>
<dbReference type="NCBIfam" id="NF001911">
    <property type="entry name" value="PRK00685.1"/>
    <property type="match status" value="1"/>
</dbReference>
<dbReference type="AlphaFoldDB" id="A0A1G5GTH5"/>
<name>A0A1G5GTH5_9GAMM</name>
<dbReference type="InterPro" id="IPR001279">
    <property type="entry name" value="Metallo-B-lactamas"/>
</dbReference>
<dbReference type="GO" id="GO:0016787">
    <property type="term" value="F:hydrolase activity"/>
    <property type="evidence" value="ECO:0007669"/>
    <property type="project" value="UniProtKB-UniRule"/>
</dbReference>
<evidence type="ECO:0000256" key="3">
    <source>
        <dbReference type="SAM" id="SignalP"/>
    </source>
</evidence>
<keyword evidence="3" id="KW-0732">Signal</keyword>
<dbReference type="SMART" id="SM00849">
    <property type="entry name" value="Lactamase_B"/>
    <property type="match status" value="1"/>
</dbReference>
<feature type="domain" description="Metallo-beta-lactamase" evidence="4">
    <location>
        <begin position="32"/>
        <end position="234"/>
    </location>
</feature>
<protein>
    <recommendedName>
        <fullName evidence="2">UPF0173 metal-dependent hydrolase SAMN05661077_2409</fullName>
    </recommendedName>
</protein>
<dbReference type="Gene3D" id="3.60.15.10">
    <property type="entry name" value="Ribonuclease Z/Hydroxyacylglutathione hydrolase-like"/>
    <property type="match status" value="1"/>
</dbReference>
<evidence type="ECO:0000313" key="6">
    <source>
        <dbReference type="Proteomes" id="UP000183104"/>
    </source>
</evidence>
<dbReference type="CDD" id="cd06262">
    <property type="entry name" value="metallo-hydrolase-like_MBL-fold"/>
    <property type="match status" value="1"/>
</dbReference>
<proteinExistence type="inferred from homology"/>
<dbReference type="EMBL" id="FMUN01000007">
    <property type="protein sequence ID" value="SCY53948.1"/>
    <property type="molecule type" value="Genomic_DNA"/>
</dbReference>
<organism evidence="5 6">
    <name type="scientific">Thiohalorhabdus denitrificans</name>
    <dbReference type="NCBI Taxonomy" id="381306"/>
    <lineage>
        <taxon>Bacteria</taxon>
        <taxon>Pseudomonadati</taxon>
        <taxon>Pseudomonadota</taxon>
        <taxon>Gammaproteobacteria</taxon>
        <taxon>Thiohalorhabdales</taxon>
        <taxon>Thiohalorhabdaceae</taxon>
        <taxon>Thiohalorhabdus</taxon>
    </lineage>
</organism>
<feature type="chain" id="PRO_5010266910" description="UPF0173 metal-dependent hydrolase SAMN05661077_2409" evidence="3">
    <location>
        <begin position="23"/>
        <end position="269"/>
    </location>
</feature>
<dbReference type="Pfam" id="PF12706">
    <property type="entry name" value="Lactamase_B_2"/>
    <property type="match status" value="1"/>
</dbReference>
<dbReference type="RefSeq" id="WP_054964807.1">
    <property type="nucleotide sequence ID" value="NZ_FMUN01000007.1"/>
</dbReference>
<dbReference type="SUPFAM" id="SSF56281">
    <property type="entry name" value="Metallo-hydrolase/oxidoreductase"/>
    <property type="match status" value="1"/>
</dbReference>